<sequence length="371" mass="42126">MRIFFFMITYFFITACSTSVSNLKQSFQKNNNLIESISKEIVNKTLKIDDNKKLLNSDQNSTKKYSTIPSEVPSHVMIGAIAGYFLAEKLGISKTVGKTLGATTSIMAKKLIDLDKNLTEEEIQKLFPNLAQTLNIGKDTGETSNPTQVTGNDKIFKASLKNLSSSSTAYEVKKHNYSFIDSLDKIQDYNGLLTFVIFPRNILEQSKKSKKYQRYKKVLELIQELTISKNDGFSFVTDTNQFLLMKKPLYNKNKITVETYNYALAKELLADITKRDEFKSPIFKKVGPFLITTTKSFFNTDNNPNFLCVNLSSFNEKAIQQVLESYKERLEKHGNNDIGILERLHYTMLSTLTNFNDDISIFKAAVAGELP</sequence>
<accession>A0A6S6TUM1</accession>
<proteinExistence type="predicted"/>
<dbReference type="AlphaFoldDB" id="A0A6S6TUM1"/>
<reference evidence="1" key="1">
    <citation type="submission" date="2020-01" db="EMBL/GenBank/DDBJ databases">
        <authorList>
            <person name="Meier V. D."/>
            <person name="Meier V D."/>
        </authorList>
    </citation>
    <scope>NUCLEOTIDE SEQUENCE</scope>
    <source>
        <strain evidence="1">HLG_WM_MAG_03</strain>
    </source>
</reference>
<evidence type="ECO:0008006" key="2">
    <source>
        <dbReference type="Google" id="ProtNLM"/>
    </source>
</evidence>
<dbReference type="EMBL" id="CACVAR010000371">
    <property type="protein sequence ID" value="CAA6824432.1"/>
    <property type="molecule type" value="Genomic_DNA"/>
</dbReference>
<dbReference type="PROSITE" id="PS51257">
    <property type="entry name" value="PROKAR_LIPOPROTEIN"/>
    <property type="match status" value="1"/>
</dbReference>
<protein>
    <recommendedName>
        <fullName evidence="2">Lipoprotein</fullName>
    </recommendedName>
</protein>
<evidence type="ECO:0000313" key="1">
    <source>
        <dbReference type="EMBL" id="CAA6824432.1"/>
    </source>
</evidence>
<name>A0A6S6TUM1_9BACT</name>
<gene>
    <name evidence="1" type="ORF">HELGO_WM24558</name>
</gene>
<organism evidence="1">
    <name type="scientific">uncultured Sulfurovum sp</name>
    <dbReference type="NCBI Taxonomy" id="269237"/>
    <lineage>
        <taxon>Bacteria</taxon>
        <taxon>Pseudomonadati</taxon>
        <taxon>Campylobacterota</taxon>
        <taxon>Epsilonproteobacteria</taxon>
        <taxon>Campylobacterales</taxon>
        <taxon>Sulfurovaceae</taxon>
        <taxon>Sulfurovum</taxon>
        <taxon>environmental samples</taxon>
    </lineage>
</organism>